<gene>
    <name evidence="1" type="ORF">GALL_538500</name>
</gene>
<protein>
    <submittedName>
        <fullName evidence="1">Uncharacterized protein</fullName>
    </submittedName>
</protein>
<dbReference type="AlphaFoldDB" id="A0A1J5PM25"/>
<dbReference type="EMBL" id="MLJW01007986">
    <property type="protein sequence ID" value="OIQ64597.1"/>
    <property type="molecule type" value="Genomic_DNA"/>
</dbReference>
<comment type="caution">
    <text evidence="1">The sequence shown here is derived from an EMBL/GenBank/DDBJ whole genome shotgun (WGS) entry which is preliminary data.</text>
</comment>
<accession>A0A1J5PM25</accession>
<reference evidence="1" key="1">
    <citation type="submission" date="2016-10" db="EMBL/GenBank/DDBJ databases">
        <title>Sequence of Gallionella enrichment culture.</title>
        <authorList>
            <person name="Poehlein A."/>
            <person name="Muehling M."/>
            <person name="Daniel R."/>
        </authorList>
    </citation>
    <scope>NUCLEOTIDE SEQUENCE</scope>
</reference>
<proteinExistence type="predicted"/>
<organism evidence="1">
    <name type="scientific">mine drainage metagenome</name>
    <dbReference type="NCBI Taxonomy" id="410659"/>
    <lineage>
        <taxon>unclassified sequences</taxon>
        <taxon>metagenomes</taxon>
        <taxon>ecological metagenomes</taxon>
    </lineage>
</organism>
<evidence type="ECO:0000313" key="1">
    <source>
        <dbReference type="EMBL" id="OIQ64597.1"/>
    </source>
</evidence>
<sequence length="143" mass="16179">MDYIALFCADTQPRELLALRRLALVWMERLQEFEPCLGGAVWHGTATRWSDIYLQLFCDDCKSAEMLLIDQHVNYVARSISGFHGQSVPALSVHAFCAQLQEDIGVHLMIYDRDDVRGALRPDAKGRAPRGDIHAVRRKLGVL</sequence>
<name>A0A1J5PM25_9ZZZZ</name>